<comment type="caution">
    <text evidence="2">The sequence shown here is derived from an EMBL/GenBank/DDBJ whole genome shotgun (WGS) entry which is preliminary data.</text>
</comment>
<organism evidence="2 3">
    <name type="scientific">Muraenolepis orangiensis</name>
    <name type="common">Patagonian moray cod</name>
    <dbReference type="NCBI Taxonomy" id="630683"/>
    <lineage>
        <taxon>Eukaryota</taxon>
        <taxon>Metazoa</taxon>
        <taxon>Chordata</taxon>
        <taxon>Craniata</taxon>
        <taxon>Vertebrata</taxon>
        <taxon>Euteleostomi</taxon>
        <taxon>Actinopterygii</taxon>
        <taxon>Neopterygii</taxon>
        <taxon>Teleostei</taxon>
        <taxon>Neoteleostei</taxon>
        <taxon>Acanthomorphata</taxon>
        <taxon>Zeiogadaria</taxon>
        <taxon>Gadariae</taxon>
        <taxon>Gadiformes</taxon>
        <taxon>Muraenolepidoidei</taxon>
        <taxon>Muraenolepididae</taxon>
        <taxon>Muraenolepis</taxon>
    </lineage>
</organism>
<reference evidence="2" key="1">
    <citation type="submission" date="2022-07" db="EMBL/GenBank/DDBJ databases">
        <title>Chromosome-level genome of Muraenolepis orangiensis.</title>
        <authorList>
            <person name="Kim J."/>
        </authorList>
    </citation>
    <scope>NUCLEOTIDE SEQUENCE</scope>
    <source>
        <strain evidence="2">KU_S4_2022</strain>
        <tissue evidence="2">Muscle</tissue>
    </source>
</reference>
<name>A0A9Q0DHK1_9TELE</name>
<feature type="compositionally biased region" description="Polar residues" evidence="1">
    <location>
        <begin position="63"/>
        <end position="74"/>
    </location>
</feature>
<dbReference type="Proteomes" id="UP001148018">
    <property type="component" value="Unassembled WGS sequence"/>
</dbReference>
<sequence length="115" mass="12757">MFLRGEGGGVYEVPQGYGSGCSATIWRPPPLRTAVIPPLYPACDRGGDTPQTGRQTPHRRADTPQTGRYPTDGQTPHRRADTPQTGRYPTDGQIPHRRADTPQTGRYPTDGRRWM</sequence>
<evidence type="ECO:0000313" key="2">
    <source>
        <dbReference type="EMBL" id="KAJ3588412.1"/>
    </source>
</evidence>
<gene>
    <name evidence="2" type="ORF">NHX12_012005</name>
</gene>
<dbReference type="AlphaFoldDB" id="A0A9Q0DHK1"/>
<feature type="region of interest" description="Disordered" evidence="1">
    <location>
        <begin position="37"/>
        <end position="115"/>
    </location>
</feature>
<evidence type="ECO:0000256" key="1">
    <source>
        <dbReference type="SAM" id="MobiDB-lite"/>
    </source>
</evidence>
<protein>
    <submittedName>
        <fullName evidence="2">Uncharacterized protein</fullName>
    </submittedName>
</protein>
<evidence type="ECO:0000313" key="3">
    <source>
        <dbReference type="Proteomes" id="UP001148018"/>
    </source>
</evidence>
<proteinExistence type="predicted"/>
<dbReference type="EMBL" id="JANIIK010000116">
    <property type="protein sequence ID" value="KAJ3588412.1"/>
    <property type="molecule type" value="Genomic_DNA"/>
</dbReference>
<accession>A0A9Q0DHK1</accession>
<keyword evidence="3" id="KW-1185">Reference proteome</keyword>